<name>A0A099D2L0_9ACTN</name>
<keyword evidence="2" id="KW-0067">ATP-binding</keyword>
<dbReference type="RefSeq" id="WP_043578571.1">
    <property type="nucleotide sequence ID" value="NZ_CP022752.1"/>
</dbReference>
<keyword evidence="2" id="KW-0347">Helicase</keyword>
<keyword evidence="7" id="KW-1185">Reference proteome</keyword>
<evidence type="ECO:0000256" key="2">
    <source>
        <dbReference type="ARBA" id="ARBA00022806"/>
    </source>
</evidence>
<keyword evidence="2" id="KW-0547">Nucleotide-binding</keyword>
<feature type="domain" description="PD-(D/E)XK endonuclease-like" evidence="4">
    <location>
        <begin position="16"/>
        <end position="260"/>
    </location>
</feature>
<dbReference type="eggNOG" id="COG2887">
    <property type="taxonomic scope" value="Bacteria"/>
</dbReference>
<evidence type="ECO:0000256" key="1">
    <source>
        <dbReference type="ARBA" id="ARBA00022763"/>
    </source>
</evidence>
<evidence type="ECO:0000256" key="3">
    <source>
        <dbReference type="ARBA" id="ARBA00023204"/>
    </source>
</evidence>
<proteinExistence type="predicted"/>
<dbReference type="EMBL" id="CP022752">
    <property type="protein sequence ID" value="ASU81222.1"/>
    <property type="molecule type" value="Genomic_DNA"/>
</dbReference>
<evidence type="ECO:0000259" key="4">
    <source>
        <dbReference type="Pfam" id="PF12705"/>
    </source>
</evidence>
<dbReference type="Proteomes" id="UP000215043">
    <property type="component" value="Chromosome"/>
</dbReference>
<organism evidence="5 8">
    <name type="scientific">Actinopolyspora erythraea</name>
    <dbReference type="NCBI Taxonomy" id="414996"/>
    <lineage>
        <taxon>Bacteria</taxon>
        <taxon>Bacillati</taxon>
        <taxon>Actinomycetota</taxon>
        <taxon>Actinomycetes</taxon>
        <taxon>Actinopolysporales</taxon>
        <taxon>Actinopolysporaceae</taxon>
        <taxon>Actinopolyspora</taxon>
    </lineage>
</organism>
<reference evidence="6 7" key="1">
    <citation type="journal article" date="2014" name="PLoS ONE">
        <title>Identification and Characterization of a New Erythromycin Biosynthetic Gene Cluster in Actinopolyspora erythraea YIM90600, a Novel Erythronolide-Producing Halophilic Actinomycete Isolated from Salt Field.</title>
        <authorList>
            <person name="Chen D."/>
            <person name="Feng J."/>
            <person name="Huang L."/>
            <person name="Zhang Q."/>
            <person name="Wu J."/>
            <person name="Zhu X."/>
            <person name="Duan Y."/>
            <person name="Xu Z."/>
        </authorList>
    </citation>
    <scope>NUCLEOTIDE SEQUENCE [LARGE SCALE GENOMIC DNA]</scope>
    <source>
        <strain evidence="6 7">YIM90600</strain>
    </source>
</reference>
<dbReference type="GO" id="GO:0004386">
    <property type="term" value="F:helicase activity"/>
    <property type="evidence" value="ECO:0007669"/>
    <property type="project" value="UniProtKB-KW"/>
</dbReference>
<keyword evidence="3" id="KW-0234">DNA repair</keyword>
<keyword evidence="1" id="KW-0227">DNA damage</keyword>
<evidence type="ECO:0000313" key="5">
    <source>
        <dbReference type="EMBL" id="ASU81222.1"/>
    </source>
</evidence>
<protein>
    <submittedName>
        <fullName evidence="5">PD-(D/E)XK nuclease family protein</fullName>
    </submittedName>
    <submittedName>
        <fullName evidence="6">Recombinase RecB</fullName>
    </submittedName>
</protein>
<dbReference type="AlphaFoldDB" id="A0A099D2L0"/>
<evidence type="ECO:0000313" key="7">
    <source>
        <dbReference type="Proteomes" id="UP000029737"/>
    </source>
</evidence>
<dbReference type="Pfam" id="PF12705">
    <property type="entry name" value="PDDEXK_1"/>
    <property type="match status" value="1"/>
</dbReference>
<evidence type="ECO:0000313" key="6">
    <source>
        <dbReference type="EMBL" id="KGI79525.1"/>
    </source>
</evidence>
<dbReference type="GO" id="GO:0006281">
    <property type="term" value="P:DNA repair"/>
    <property type="evidence" value="ECO:0007669"/>
    <property type="project" value="UniProtKB-KW"/>
</dbReference>
<dbReference type="KEGG" id="aey:CDG81_17435"/>
<dbReference type="Gene3D" id="3.90.320.10">
    <property type="match status" value="1"/>
</dbReference>
<dbReference type="InterPro" id="IPR011604">
    <property type="entry name" value="PDDEXK-like_dom_sf"/>
</dbReference>
<dbReference type="InterPro" id="IPR038726">
    <property type="entry name" value="PDDEXK_AddAB-type"/>
</dbReference>
<dbReference type="EMBL" id="JPMV01000043">
    <property type="protein sequence ID" value="KGI79525.1"/>
    <property type="molecule type" value="Genomic_DNA"/>
</dbReference>
<dbReference type="Proteomes" id="UP000029737">
    <property type="component" value="Unassembled WGS sequence"/>
</dbReference>
<reference evidence="5 8" key="2">
    <citation type="submission" date="2017-08" db="EMBL/GenBank/DDBJ databases">
        <title>The complete genome sequence of moderately halophilic actinomycete Actinopolyspora erythraea YIM 90600, the producer of novel erythromycin, novel actinopolysporins A-C and tubercidin.</title>
        <authorList>
            <person name="Yin M."/>
            <person name="Tang S."/>
        </authorList>
    </citation>
    <scope>NUCLEOTIDE SEQUENCE [LARGE SCALE GENOMIC DNA]</scope>
    <source>
        <strain evidence="5 8">YIM 90600</strain>
    </source>
</reference>
<evidence type="ECO:0000313" key="8">
    <source>
        <dbReference type="Proteomes" id="UP000215043"/>
    </source>
</evidence>
<sequence>MQGQLAFDGIPERLTRVTPAKLTTWSSCPRRYRFNYVDRPRPARGPAMAHTTLGAVLHNALRALYELSPGQRTPSRGRELVNRYWQSEGFAGTEQSAEYRARAGDWLADYVERHGASAEPVGVEKWVSATTGTIIVQGRVDRIDHRDGELVVVDYKAGRHTPRVGDARDSLALALYALATRNVLHGRCRRVELHHLRTSEVVTWRHTADSLAEHRERAERLAHESGAAAEAVEAGEDPDRMFPARPGARCAACEFRRHCPEGKRAVPEIEPWALLGE</sequence>
<gene>
    <name evidence="5" type="ORF">CDG81_17435</name>
    <name evidence="6" type="ORF">IL38_22660</name>
</gene>
<dbReference type="HOGENOM" id="CLU_084765_0_0_11"/>
<keyword evidence="2" id="KW-0378">Hydrolase</keyword>
<dbReference type="OrthoDB" id="9791397at2"/>
<accession>A0A099D2L0</accession>